<accession>A0AAE2ZI26</accession>
<dbReference type="InterPro" id="IPR056950">
    <property type="entry name" value="Phage_tail_terminator_3"/>
</dbReference>
<gene>
    <name evidence="1" type="ORF">KYI77_20965</name>
</gene>
<dbReference type="Proteomes" id="UP001155882">
    <property type="component" value="Unassembled WGS sequence"/>
</dbReference>
<dbReference type="RefSeq" id="WP_165880906.1">
    <property type="nucleotide sequence ID" value="NZ_JAAOIA010000049.1"/>
</dbReference>
<proteinExistence type="predicted"/>
<name>A0AAE2ZI26_PRORE</name>
<reference evidence="1" key="1">
    <citation type="submission" date="2021-07" db="EMBL/GenBank/DDBJ databases">
        <authorList>
            <person name="Stanton E."/>
        </authorList>
    </citation>
    <scope>NUCLEOTIDE SEQUENCE</scope>
    <source>
        <strain evidence="1">2021EL-01139</strain>
    </source>
</reference>
<protein>
    <submittedName>
        <fullName evidence="1">Uncharacterized protein</fullName>
    </submittedName>
</protein>
<evidence type="ECO:0000313" key="2">
    <source>
        <dbReference type="Proteomes" id="UP001155882"/>
    </source>
</evidence>
<dbReference type="AlphaFoldDB" id="A0AAE2ZI26"/>
<comment type="caution">
    <text evidence="1">The sequence shown here is derived from an EMBL/GenBank/DDBJ whole genome shotgun (WGS) entry which is preliminary data.</text>
</comment>
<sequence>MTSSEIYDAIGDWLVSHNFSTGYKLQKRFWKETEGSQIDRFIVIQRMGGANSEEAVTRDSYRILIISAIGDTNIDEVDDLASRIRSAMLDDYQTGCIISMRPIGGISDHMSENRIFFEINFNTIISR</sequence>
<dbReference type="Pfam" id="PF23842">
    <property type="entry name" value="Phage_tail_terminator_3"/>
    <property type="match status" value="1"/>
</dbReference>
<evidence type="ECO:0000313" key="1">
    <source>
        <dbReference type="EMBL" id="MBW3118914.1"/>
    </source>
</evidence>
<dbReference type="EMBL" id="JAHWLI010000122">
    <property type="protein sequence ID" value="MBW3118914.1"/>
    <property type="molecule type" value="Genomic_DNA"/>
</dbReference>
<organism evidence="1 2">
    <name type="scientific">Providencia rettgeri</name>
    <dbReference type="NCBI Taxonomy" id="587"/>
    <lineage>
        <taxon>Bacteria</taxon>
        <taxon>Pseudomonadati</taxon>
        <taxon>Pseudomonadota</taxon>
        <taxon>Gammaproteobacteria</taxon>
        <taxon>Enterobacterales</taxon>
        <taxon>Morganellaceae</taxon>
        <taxon>Providencia</taxon>
    </lineage>
</organism>